<organism evidence="1 2">
    <name type="scientific">Handroanthus impetiginosus</name>
    <dbReference type="NCBI Taxonomy" id="429701"/>
    <lineage>
        <taxon>Eukaryota</taxon>
        <taxon>Viridiplantae</taxon>
        <taxon>Streptophyta</taxon>
        <taxon>Embryophyta</taxon>
        <taxon>Tracheophyta</taxon>
        <taxon>Spermatophyta</taxon>
        <taxon>Magnoliopsida</taxon>
        <taxon>eudicotyledons</taxon>
        <taxon>Gunneridae</taxon>
        <taxon>Pentapetalae</taxon>
        <taxon>asterids</taxon>
        <taxon>lamiids</taxon>
        <taxon>Lamiales</taxon>
        <taxon>Bignoniaceae</taxon>
        <taxon>Crescentiina</taxon>
        <taxon>Tabebuia alliance</taxon>
        <taxon>Handroanthus</taxon>
    </lineage>
</organism>
<reference evidence="2" key="1">
    <citation type="journal article" date="2018" name="Gigascience">
        <title>Genome assembly of the Pink Ipe (Handroanthus impetiginosus, Bignoniaceae), a highly valued, ecologically keystone Neotropical timber forest tree.</title>
        <authorList>
            <person name="Silva-Junior O.B."/>
            <person name="Grattapaglia D."/>
            <person name="Novaes E."/>
            <person name="Collevatti R.G."/>
        </authorList>
    </citation>
    <scope>NUCLEOTIDE SEQUENCE [LARGE SCALE GENOMIC DNA]</scope>
    <source>
        <strain evidence="2">cv. UFG-1</strain>
    </source>
</reference>
<evidence type="ECO:0000313" key="2">
    <source>
        <dbReference type="Proteomes" id="UP000231279"/>
    </source>
</evidence>
<protein>
    <submittedName>
        <fullName evidence="1">Uncharacterized protein</fullName>
    </submittedName>
</protein>
<dbReference type="AlphaFoldDB" id="A0A2G9I8M8"/>
<comment type="caution">
    <text evidence="1">The sequence shown here is derived from an EMBL/GenBank/DDBJ whole genome shotgun (WGS) entry which is preliminary data.</text>
</comment>
<dbReference type="Proteomes" id="UP000231279">
    <property type="component" value="Unassembled WGS sequence"/>
</dbReference>
<gene>
    <name evidence="1" type="ORF">CDL12_01144</name>
</gene>
<name>A0A2G9I8M8_9LAMI</name>
<proteinExistence type="predicted"/>
<sequence>MQLKPETAKRDMGIMREELAQRSNKQGLLKRDAARGRQDDQNFFNSYFFLMLKSTIVRDHFTDSKYNFFKYNMVLK</sequence>
<keyword evidence="2" id="KW-1185">Reference proteome</keyword>
<dbReference type="EMBL" id="NKXS01000150">
    <property type="protein sequence ID" value="PIN26109.1"/>
    <property type="molecule type" value="Genomic_DNA"/>
</dbReference>
<accession>A0A2G9I8M8</accession>
<evidence type="ECO:0000313" key="1">
    <source>
        <dbReference type="EMBL" id="PIN26109.1"/>
    </source>
</evidence>